<evidence type="ECO:0000259" key="3">
    <source>
        <dbReference type="Pfam" id="PF22725"/>
    </source>
</evidence>
<dbReference type="AlphaFoldDB" id="A0A8J6J0T7"/>
<dbReference type="Proteomes" id="UP000601768">
    <property type="component" value="Unassembled WGS sequence"/>
</dbReference>
<proteinExistence type="predicted"/>
<feature type="domain" description="Gfo/Idh/MocA-like oxidoreductase N-terminal" evidence="2">
    <location>
        <begin position="5"/>
        <end position="125"/>
    </location>
</feature>
<reference evidence="4" key="1">
    <citation type="journal article" date="2018" name="Int. J. Syst. Evol. Microbiol.">
        <title>Neptunicella marina gen. nov., sp. nov., isolated from surface seawater.</title>
        <authorList>
            <person name="Liu X."/>
            <person name="Lai Q."/>
            <person name="Du Y."/>
            <person name="Zhang X."/>
            <person name="Liu Z."/>
            <person name="Sun F."/>
            <person name="Shao Z."/>
        </authorList>
    </citation>
    <scope>NUCLEOTIDE SEQUENCE</scope>
    <source>
        <strain evidence="4">S27-2</strain>
    </source>
</reference>
<dbReference type="InterPro" id="IPR000683">
    <property type="entry name" value="Gfo/Idh/MocA-like_OxRdtase_N"/>
</dbReference>
<evidence type="ECO:0000259" key="2">
    <source>
        <dbReference type="Pfam" id="PF01408"/>
    </source>
</evidence>
<dbReference type="SUPFAM" id="SSF51735">
    <property type="entry name" value="NAD(P)-binding Rossmann-fold domains"/>
    <property type="match status" value="1"/>
</dbReference>
<organism evidence="4 5">
    <name type="scientific">Neptunicella marina</name>
    <dbReference type="NCBI Taxonomy" id="2125989"/>
    <lineage>
        <taxon>Bacteria</taxon>
        <taxon>Pseudomonadati</taxon>
        <taxon>Pseudomonadota</taxon>
        <taxon>Gammaproteobacteria</taxon>
        <taxon>Alteromonadales</taxon>
        <taxon>Alteromonadaceae</taxon>
        <taxon>Neptunicella</taxon>
    </lineage>
</organism>
<dbReference type="Pfam" id="PF01408">
    <property type="entry name" value="GFO_IDH_MocA"/>
    <property type="match status" value="1"/>
</dbReference>
<evidence type="ECO:0000313" key="5">
    <source>
        <dbReference type="Proteomes" id="UP000601768"/>
    </source>
</evidence>
<dbReference type="Gene3D" id="3.40.50.720">
    <property type="entry name" value="NAD(P)-binding Rossmann-like Domain"/>
    <property type="match status" value="1"/>
</dbReference>
<keyword evidence="1" id="KW-0732">Signal</keyword>
<dbReference type="PANTHER" id="PTHR43249">
    <property type="entry name" value="UDP-N-ACETYL-2-AMINO-2-DEOXY-D-GLUCURONATE OXIDASE"/>
    <property type="match status" value="1"/>
</dbReference>
<dbReference type="InterPro" id="IPR052515">
    <property type="entry name" value="Gfo/Idh/MocA_Oxidoreductase"/>
</dbReference>
<evidence type="ECO:0000256" key="1">
    <source>
        <dbReference type="ARBA" id="ARBA00022729"/>
    </source>
</evidence>
<dbReference type="Gene3D" id="3.30.360.10">
    <property type="entry name" value="Dihydrodipicolinate Reductase, domain 2"/>
    <property type="match status" value="1"/>
</dbReference>
<name>A0A8J6J0T7_9ALTE</name>
<feature type="domain" description="GFO/IDH/MocA-like oxidoreductase" evidence="3">
    <location>
        <begin position="133"/>
        <end position="260"/>
    </location>
</feature>
<gene>
    <name evidence="4" type="ORF">H8B19_17390</name>
</gene>
<dbReference type="InterPro" id="IPR055170">
    <property type="entry name" value="GFO_IDH_MocA-like_dom"/>
</dbReference>
<sequence>MVNKVRWGIIGVGDVCEVKSAPAMQLVENSELVAVMRRSGHLAEDYARRHNVPRWYDDADALINDPDINAIYIATPPDGHLPYTLKAAAAGKPVYVEKPMARTYNECQQMIAACEHAKVPLLVAYYRRYLPNFLQVKQWLEQKKIGDVRQVNVRLVQAANPQVLHNIDKPWRVDPQIAGGGYFYDLASHQLDLLDFLIGPIINVSGFRANQAGLYQAEDSVVASWQFKNGVLGSGNWCFCAAQSEERDLIQIIGSEGQIEFPVFGSGQVTLKQLKHKPQLVEFDLPKHIQQPLIDAVVKQLLTGSACNSTGDSAARTNWVMQQIV</sequence>
<dbReference type="PANTHER" id="PTHR43249:SF1">
    <property type="entry name" value="D-GLUCOSIDE 3-DEHYDROGENASE"/>
    <property type="match status" value="1"/>
</dbReference>
<reference evidence="4" key="2">
    <citation type="submission" date="2020-08" db="EMBL/GenBank/DDBJ databases">
        <authorList>
            <person name="Lai Q."/>
        </authorList>
    </citation>
    <scope>NUCLEOTIDE SEQUENCE</scope>
    <source>
        <strain evidence="4">S27-2</strain>
    </source>
</reference>
<accession>A0A8J6J0T7</accession>
<dbReference type="InterPro" id="IPR036291">
    <property type="entry name" value="NAD(P)-bd_dom_sf"/>
</dbReference>
<dbReference type="EMBL" id="JACNEP010000022">
    <property type="protein sequence ID" value="MBC3767657.1"/>
    <property type="molecule type" value="Genomic_DNA"/>
</dbReference>
<evidence type="ECO:0000313" key="4">
    <source>
        <dbReference type="EMBL" id="MBC3767657.1"/>
    </source>
</evidence>
<protein>
    <submittedName>
        <fullName evidence="4">Gfo/Idh/MocA family oxidoreductase</fullName>
    </submittedName>
</protein>
<dbReference type="Pfam" id="PF22725">
    <property type="entry name" value="GFO_IDH_MocA_C3"/>
    <property type="match status" value="1"/>
</dbReference>
<keyword evidence="5" id="KW-1185">Reference proteome</keyword>
<dbReference type="SUPFAM" id="SSF55347">
    <property type="entry name" value="Glyceraldehyde-3-phosphate dehydrogenase-like, C-terminal domain"/>
    <property type="match status" value="1"/>
</dbReference>
<dbReference type="GO" id="GO:0000166">
    <property type="term" value="F:nucleotide binding"/>
    <property type="evidence" value="ECO:0007669"/>
    <property type="project" value="InterPro"/>
</dbReference>
<comment type="caution">
    <text evidence="4">The sequence shown here is derived from an EMBL/GenBank/DDBJ whole genome shotgun (WGS) entry which is preliminary data.</text>
</comment>